<dbReference type="Gene3D" id="1.25.40.20">
    <property type="entry name" value="Ankyrin repeat-containing domain"/>
    <property type="match status" value="1"/>
</dbReference>
<dbReference type="EMBL" id="CAKOGP040001001">
    <property type="protein sequence ID" value="CAJ1941163.1"/>
    <property type="molecule type" value="Genomic_DNA"/>
</dbReference>
<organism evidence="2 3">
    <name type="scientific">Cylindrotheca closterium</name>
    <dbReference type="NCBI Taxonomy" id="2856"/>
    <lineage>
        <taxon>Eukaryota</taxon>
        <taxon>Sar</taxon>
        <taxon>Stramenopiles</taxon>
        <taxon>Ochrophyta</taxon>
        <taxon>Bacillariophyta</taxon>
        <taxon>Bacillariophyceae</taxon>
        <taxon>Bacillariophycidae</taxon>
        <taxon>Bacillariales</taxon>
        <taxon>Bacillariaceae</taxon>
        <taxon>Cylindrotheca</taxon>
    </lineage>
</organism>
<dbReference type="SUPFAM" id="SSF48403">
    <property type="entry name" value="Ankyrin repeat"/>
    <property type="match status" value="1"/>
</dbReference>
<dbReference type="AlphaFoldDB" id="A0AAD2CP98"/>
<dbReference type="Proteomes" id="UP001295423">
    <property type="component" value="Unassembled WGS sequence"/>
</dbReference>
<protein>
    <submittedName>
        <fullName evidence="2">Uncharacterized protein</fullName>
    </submittedName>
</protein>
<accession>A0AAD2CP98</accession>
<dbReference type="InterPro" id="IPR002110">
    <property type="entry name" value="Ankyrin_rpt"/>
</dbReference>
<proteinExistence type="predicted"/>
<gene>
    <name evidence="2" type="ORF">CYCCA115_LOCUS7384</name>
</gene>
<keyword evidence="3" id="KW-1185">Reference proteome</keyword>
<evidence type="ECO:0000256" key="1">
    <source>
        <dbReference type="SAM" id="MobiDB-lite"/>
    </source>
</evidence>
<reference evidence="2" key="1">
    <citation type="submission" date="2023-08" db="EMBL/GenBank/DDBJ databases">
        <authorList>
            <person name="Audoor S."/>
            <person name="Bilcke G."/>
        </authorList>
    </citation>
    <scope>NUCLEOTIDE SEQUENCE</scope>
</reference>
<dbReference type="SMART" id="SM00248">
    <property type="entry name" value="ANK"/>
    <property type="match status" value="2"/>
</dbReference>
<comment type="caution">
    <text evidence="2">The sequence shown here is derived from an EMBL/GenBank/DDBJ whole genome shotgun (WGS) entry which is preliminary data.</text>
</comment>
<evidence type="ECO:0000313" key="2">
    <source>
        <dbReference type="EMBL" id="CAJ1941163.1"/>
    </source>
</evidence>
<dbReference type="InterPro" id="IPR036770">
    <property type="entry name" value="Ankyrin_rpt-contain_sf"/>
</dbReference>
<feature type="region of interest" description="Disordered" evidence="1">
    <location>
        <begin position="387"/>
        <end position="413"/>
    </location>
</feature>
<evidence type="ECO:0000313" key="3">
    <source>
        <dbReference type="Proteomes" id="UP001295423"/>
    </source>
</evidence>
<name>A0AAD2CP98_9STRA</name>
<sequence length="413" mass="45195">MASLEVAKVTEQDVTIHLEHERDTECDYEALTAIEVDILVRGKIVGKISGTRIERLAIPDGCFYSVMDEHSSDLQYVAVNLFEPRRGRTKLHSLRDGGDHPELAILYISRLEVNEEYTVFGSSDVGAYALRKLLHHPYIRSKGLSQFANEWLTSSCIYILDGNTPADRSYANQFLRNGFRQDKAVVGQGGDRFLVAARIHWTEPLKSHAEVAAMQLLVAPPKPPPPTGKDAEIREIIERRIQSPGSGNASYQSEVDRLINEGGSLARSNALHCACANQNMAMVDYILRKDPSTIECRDETWSTPLMIAAASAAALGNRAGIARDQPVIDLLLRSGARKDTVNSKGMTAYGTMVQMHNQLNEMLQAMMGVPVGGASTNTPGLSELKTKLMPPGGPTTVDRTGGQEAPEGFVDYS</sequence>